<accession>A0A2P6NH13</accession>
<evidence type="ECO:0000256" key="5">
    <source>
        <dbReference type="SAM" id="Phobius"/>
    </source>
</evidence>
<evidence type="ECO:0000256" key="3">
    <source>
        <dbReference type="ARBA" id="ARBA00023002"/>
    </source>
</evidence>
<evidence type="ECO:0000256" key="2">
    <source>
        <dbReference type="ARBA" id="ARBA00022857"/>
    </source>
</evidence>
<dbReference type="Proteomes" id="UP000241769">
    <property type="component" value="Unassembled WGS sequence"/>
</dbReference>
<keyword evidence="3" id="KW-0560">Oxidoreductase</keyword>
<dbReference type="InParanoid" id="A0A2P6NH13"/>
<reference evidence="6 7" key="1">
    <citation type="journal article" date="2018" name="Genome Biol. Evol.">
        <title>Multiple Roots of Fruiting Body Formation in Amoebozoa.</title>
        <authorList>
            <person name="Hillmann F."/>
            <person name="Forbes G."/>
            <person name="Novohradska S."/>
            <person name="Ferling I."/>
            <person name="Riege K."/>
            <person name="Groth M."/>
            <person name="Westermann M."/>
            <person name="Marz M."/>
            <person name="Spaller T."/>
            <person name="Winckler T."/>
            <person name="Schaap P."/>
            <person name="Glockner G."/>
        </authorList>
    </citation>
    <scope>NUCLEOTIDE SEQUENCE [LARGE SCALE GENOMIC DNA]</scope>
    <source>
        <strain evidence="6 7">Jena</strain>
    </source>
</reference>
<gene>
    <name evidence="6" type="ORF">PROFUN_09447</name>
</gene>
<dbReference type="STRING" id="1890364.A0A2P6NH13"/>
<dbReference type="Pfam" id="PF00106">
    <property type="entry name" value="adh_short"/>
    <property type="match status" value="1"/>
</dbReference>
<dbReference type="InterPro" id="IPR002347">
    <property type="entry name" value="SDR_fam"/>
</dbReference>
<sequence>MSKAALPSFKFSQITDVKDKIVFVSGGAKGIGLMIAHAYVIHGAKVVISSRDEKTCTGVAEGLTKLGPGTCYSLAGDLSKDSECKRVAEELAKREQHLDVLINNSGANWGEEIETYPSTAFDKVMSLNVKSVFLLTRYLLPLLEKAAEKSKTPASVINIGSVDGVRVPGLETYAYSASKVEAFHLIKTLIRSHSWSF</sequence>
<dbReference type="GO" id="GO:0016491">
    <property type="term" value="F:oxidoreductase activity"/>
    <property type="evidence" value="ECO:0007669"/>
    <property type="project" value="UniProtKB-KW"/>
</dbReference>
<dbReference type="PANTHER" id="PTHR43618:SF17">
    <property type="entry name" value="RHAMNOLIPIDS BIOSYNTHESIS 3-OXOACYL-[ACYL-CARRIER-PROTEIN] REDUCTASE"/>
    <property type="match status" value="1"/>
</dbReference>
<keyword evidence="5" id="KW-0472">Membrane</keyword>
<keyword evidence="7" id="KW-1185">Reference proteome</keyword>
<name>A0A2P6NH13_9EUKA</name>
<dbReference type="InterPro" id="IPR036291">
    <property type="entry name" value="NAD(P)-bd_dom_sf"/>
</dbReference>
<keyword evidence="2" id="KW-0521">NADP</keyword>
<evidence type="ECO:0000256" key="4">
    <source>
        <dbReference type="RuleBase" id="RU000363"/>
    </source>
</evidence>
<evidence type="ECO:0000313" key="6">
    <source>
        <dbReference type="EMBL" id="PRP83235.1"/>
    </source>
</evidence>
<dbReference type="PRINTS" id="PR00081">
    <property type="entry name" value="GDHRDH"/>
</dbReference>
<evidence type="ECO:0000256" key="1">
    <source>
        <dbReference type="ARBA" id="ARBA00006484"/>
    </source>
</evidence>
<dbReference type="EMBL" id="MDYQ01000086">
    <property type="protein sequence ID" value="PRP83235.1"/>
    <property type="molecule type" value="Genomic_DNA"/>
</dbReference>
<protein>
    <submittedName>
        <fullName evidence="6">Uncharacterized protein</fullName>
    </submittedName>
</protein>
<dbReference type="AlphaFoldDB" id="A0A2P6NH13"/>
<proteinExistence type="inferred from homology"/>
<evidence type="ECO:0000313" key="7">
    <source>
        <dbReference type="Proteomes" id="UP000241769"/>
    </source>
</evidence>
<dbReference type="SUPFAM" id="SSF51735">
    <property type="entry name" value="NAD(P)-binding Rossmann-fold domains"/>
    <property type="match status" value="1"/>
</dbReference>
<dbReference type="InterPro" id="IPR052178">
    <property type="entry name" value="Sec_Metab_Biosynth_SDR"/>
</dbReference>
<comment type="similarity">
    <text evidence="1 4">Belongs to the short-chain dehydrogenases/reductases (SDR) family.</text>
</comment>
<keyword evidence="5" id="KW-1133">Transmembrane helix</keyword>
<keyword evidence="5" id="KW-0812">Transmembrane</keyword>
<dbReference type="OrthoDB" id="2898618at2759"/>
<dbReference type="PRINTS" id="PR00080">
    <property type="entry name" value="SDRFAMILY"/>
</dbReference>
<feature type="transmembrane region" description="Helical" evidence="5">
    <location>
        <begin position="21"/>
        <end position="41"/>
    </location>
</feature>
<organism evidence="6 7">
    <name type="scientific">Planoprotostelium fungivorum</name>
    <dbReference type="NCBI Taxonomy" id="1890364"/>
    <lineage>
        <taxon>Eukaryota</taxon>
        <taxon>Amoebozoa</taxon>
        <taxon>Evosea</taxon>
        <taxon>Variosea</taxon>
        <taxon>Cavosteliida</taxon>
        <taxon>Cavosteliaceae</taxon>
        <taxon>Planoprotostelium</taxon>
    </lineage>
</organism>
<dbReference type="Gene3D" id="3.40.50.720">
    <property type="entry name" value="NAD(P)-binding Rossmann-like Domain"/>
    <property type="match status" value="1"/>
</dbReference>
<dbReference type="PANTHER" id="PTHR43618">
    <property type="entry name" value="7-ALPHA-HYDROXYSTEROID DEHYDROGENASE"/>
    <property type="match status" value="1"/>
</dbReference>
<comment type="caution">
    <text evidence="6">The sequence shown here is derived from an EMBL/GenBank/DDBJ whole genome shotgun (WGS) entry which is preliminary data.</text>
</comment>